<gene>
    <name evidence="2" type="ORF">GQ55_4G331700</name>
</gene>
<protein>
    <submittedName>
        <fullName evidence="2">Uncharacterized protein</fullName>
    </submittedName>
</protein>
<evidence type="ECO:0000313" key="2">
    <source>
        <dbReference type="EMBL" id="PUZ62111.1"/>
    </source>
</evidence>
<dbReference type="Gramene" id="PUZ62111">
    <property type="protein sequence ID" value="PUZ62111"/>
    <property type="gene ID" value="GQ55_4G331700"/>
</dbReference>
<dbReference type="AlphaFoldDB" id="A0A2T7E2P8"/>
<sequence length="123" mass="13283">MFTQPGPRPRTSPPAMALRLPFQKTSLSDCCSVKSGPQLSDRTALGDPRPGPSTLNMGTQLLGLPERRRVPSAARRMGARHAHLIRGEIPVLRSATATSTKATRDGRRKVSELSAISVRIGCR</sequence>
<keyword evidence="3" id="KW-1185">Reference proteome</keyword>
<organism evidence="2 3">
    <name type="scientific">Panicum hallii var. hallii</name>
    <dbReference type="NCBI Taxonomy" id="1504633"/>
    <lineage>
        <taxon>Eukaryota</taxon>
        <taxon>Viridiplantae</taxon>
        <taxon>Streptophyta</taxon>
        <taxon>Embryophyta</taxon>
        <taxon>Tracheophyta</taxon>
        <taxon>Spermatophyta</taxon>
        <taxon>Magnoliopsida</taxon>
        <taxon>Liliopsida</taxon>
        <taxon>Poales</taxon>
        <taxon>Poaceae</taxon>
        <taxon>PACMAD clade</taxon>
        <taxon>Panicoideae</taxon>
        <taxon>Panicodae</taxon>
        <taxon>Paniceae</taxon>
        <taxon>Panicinae</taxon>
        <taxon>Panicum</taxon>
        <taxon>Panicum sect. Panicum</taxon>
    </lineage>
</organism>
<dbReference type="Proteomes" id="UP000244336">
    <property type="component" value="Chromosome 4"/>
</dbReference>
<dbReference type="EMBL" id="CM009752">
    <property type="protein sequence ID" value="PUZ62111.1"/>
    <property type="molecule type" value="Genomic_DNA"/>
</dbReference>
<feature type="region of interest" description="Disordered" evidence="1">
    <location>
        <begin position="31"/>
        <end position="60"/>
    </location>
</feature>
<name>A0A2T7E2P8_9POAL</name>
<evidence type="ECO:0000256" key="1">
    <source>
        <dbReference type="SAM" id="MobiDB-lite"/>
    </source>
</evidence>
<evidence type="ECO:0000313" key="3">
    <source>
        <dbReference type="Proteomes" id="UP000244336"/>
    </source>
</evidence>
<accession>A0A2T7E2P8</accession>
<proteinExistence type="predicted"/>
<feature type="compositionally biased region" description="Polar residues" evidence="1">
    <location>
        <begin position="31"/>
        <end position="41"/>
    </location>
</feature>
<reference evidence="2 3" key="1">
    <citation type="submission" date="2018-04" db="EMBL/GenBank/DDBJ databases">
        <title>WGS assembly of Panicum hallii var. hallii HAL2.</title>
        <authorList>
            <person name="Lovell J."/>
            <person name="Jenkins J."/>
            <person name="Lowry D."/>
            <person name="Mamidi S."/>
            <person name="Sreedasyam A."/>
            <person name="Weng X."/>
            <person name="Barry K."/>
            <person name="Bonette J."/>
            <person name="Campitelli B."/>
            <person name="Daum C."/>
            <person name="Gordon S."/>
            <person name="Gould B."/>
            <person name="Lipzen A."/>
            <person name="MacQueen A."/>
            <person name="Palacio-Mejia J."/>
            <person name="Plott C."/>
            <person name="Shakirov E."/>
            <person name="Shu S."/>
            <person name="Yoshinaga Y."/>
            <person name="Zane M."/>
            <person name="Rokhsar D."/>
            <person name="Grimwood J."/>
            <person name="Schmutz J."/>
            <person name="Juenger T."/>
        </authorList>
    </citation>
    <scope>NUCLEOTIDE SEQUENCE [LARGE SCALE GENOMIC DNA]</scope>
    <source>
        <strain evidence="3">cv. HAL2</strain>
    </source>
</reference>